<dbReference type="AlphaFoldDB" id="A0A087TAB9"/>
<dbReference type="EMBL" id="KK114271">
    <property type="protein sequence ID" value="KFM62058.1"/>
    <property type="molecule type" value="Genomic_DNA"/>
</dbReference>
<keyword evidence="2" id="KW-1185">Reference proteome</keyword>
<proteinExistence type="predicted"/>
<sequence>MNAFQFPSQKNVRNIDSKNHAYLFNKLRCCSFSSIVCLMLNFFKFNLFVPQGCSNDKCDIIKNFIIYLKYANEYKKQY</sequence>
<gene>
    <name evidence="1" type="ORF">X975_20423</name>
</gene>
<reference evidence="1 2" key="1">
    <citation type="submission" date="2013-11" db="EMBL/GenBank/DDBJ databases">
        <title>Genome sequencing of Stegodyphus mimosarum.</title>
        <authorList>
            <person name="Bechsgaard J."/>
        </authorList>
    </citation>
    <scope>NUCLEOTIDE SEQUENCE [LARGE SCALE GENOMIC DNA]</scope>
</reference>
<dbReference type="Proteomes" id="UP000054359">
    <property type="component" value="Unassembled WGS sequence"/>
</dbReference>
<organism evidence="1 2">
    <name type="scientific">Stegodyphus mimosarum</name>
    <name type="common">African social velvet spider</name>
    <dbReference type="NCBI Taxonomy" id="407821"/>
    <lineage>
        <taxon>Eukaryota</taxon>
        <taxon>Metazoa</taxon>
        <taxon>Ecdysozoa</taxon>
        <taxon>Arthropoda</taxon>
        <taxon>Chelicerata</taxon>
        <taxon>Arachnida</taxon>
        <taxon>Araneae</taxon>
        <taxon>Araneomorphae</taxon>
        <taxon>Entelegynae</taxon>
        <taxon>Eresoidea</taxon>
        <taxon>Eresidae</taxon>
        <taxon>Stegodyphus</taxon>
    </lineage>
</organism>
<protein>
    <submittedName>
        <fullName evidence="1">Uncharacterized protein</fullName>
    </submittedName>
</protein>
<feature type="non-terminal residue" evidence="1">
    <location>
        <position position="78"/>
    </location>
</feature>
<accession>A0A087TAB9</accession>
<evidence type="ECO:0000313" key="1">
    <source>
        <dbReference type="EMBL" id="KFM62058.1"/>
    </source>
</evidence>
<name>A0A087TAB9_STEMI</name>
<evidence type="ECO:0000313" key="2">
    <source>
        <dbReference type="Proteomes" id="UP000054359"/>
    </source>
</evidence>